<evidence type="ECO:0000256" key="1">
    <source>
        <dbReference type="SAM" id="MobiDB-lite"/>
    </source>
</evidence>
<name>A0A132B3Y2_MOLSC</name>
<proteinExistence type="predicted"/>
<sequence>MASGVESFESFQEDIDDSSFYDATYALLTQDLFGGSGPNEICSTENVNDKLEPYQKHNNASPTTYSSKDVEGTNTLNCPPADSITSPHEASVSFSSSSSLPPSLPSLPTLALEQLEAQPRPLKSKGSRSADSKLYERINKWIEEQIAQFNKLYTWIKKDLELQREDWIRNIYAKSLTNGDFRYAIMREHPRHPLHSKSPRHIVRFMVANDITESLWQEDPRLRKLHQELKLDEELFQGWFML</sequence>
<organism evidence="2 3">
    <name type="scientific">Mollisia scopiformis</name>
    <name type="common">Conifer needle endophyte fungus</name>
    <name type="synonym">Phialocephala scopiformis</name>
    <dbReference type="NCBI Taxonomy" id="149040"/>
    <lineage>
        <taxon>Eukaryota</taxon>
        <taxon>Fungi</taxon>
        <taxon>Dikarya</taxon>
        <taxon>Ascomycota</taxon>
        <taxon>Pezizomycotina</taxon>
        <taxon>Leotiomycetes</taxon>
        <taxon>Helotiales</taxon>
        <taxon>Mollisiaceae</taxon>
        <taxon>Mollisia</taxon>
    </lineage>
</organism>
<gene>
    <name evidence="2" type="ORF">LY89DRAFT_678316</name>
</gene>
<feature type="region of interest" description="Disordered" evidence="1">
    <location>
        <begin position="44"/>
        <end position="99"/>
    </location>
</feature>
<dbReference type="Proteomes" id="UP000070700">
    <property type="component" value="Unassembled WGS sequence"/>
</dbReference>
<dbReference type="AlphaFoldDB" id="A0A132B3Y2"/>
<feature type="compositionally biased region" description="Polar residues" evidence="1">
    <location>
        <begin position="56"/>
        <end position="77"/>
    </location>
</feature>
<reference evidence="2 3" key="1">
    <citation type="submission" date="2015-10" db="EMBL/GenBank/DDBJ databases">
        <title>Full genome of DAOMC 229536 Phialocephala scopiformis, a fungal endophyte of spruce producing the potent anti-insectan compound rugulosin.</title>
        <authorList>
            <consortium name="DOE Joint Genome Institute"/>
            <person name="Walker A.K."/>
            <person name="Frasz S.L."/>
            <person name="Seifert K.A."/>
            <person name="Miller J.D."/>
            <person name="Mondo S.J."/>
            <person name="Labutti K."/>
            <person name="Lipzen A."/>
            <person name="Dockter R."/>
            <person name="Kennedy M."/>
            <person name="Grigoriev I.V."/>
            <person name="Spatafora J.W."/>
        </authorList>
    </citation>
    <scope>NUCLEOTIDE SEQUENCE [LARGE SCALE GENOMIC DNA]</scope>
    <source>
        <strain evidence="2 3">CBS 120377</strain>
    </source>
</reference>
<dbReference type="GeneID" id="28823461"/>
<dbReference type="RefSeq" id="XP_018061396.1">
    <property type="nucleotide sequence ID" value="XM_018213735.1"/>
</dbReference>
<evidence type="ECO:0000313" key="2">
    <source>
        <dbReference type="EMBL" id="KUJ07041.1"/>
    </source>
</evidence>
<accession>A0A132B3Y2</accession>
<keyword evidence="3" id="KW-1185">Reference proteome</keyword>
<dbReference type="KEGG" id="psco:LY89DRAFT_678316"/>
<dbReference type="InParanoid" id="A0A132B3Y2"/>
<dbReference type="EMBL" id="KQ947442">
    <property type="protein sequence ID" value="KUJ07041.1"/>
    <property type="molecule type" value="Genomic_DNA"/>
</dbReference>
<evidence type="ECO:0000313" key="3">
    <source>
        <dbReference type="Proteomes" id="UP000070700"/>
    </source>
</evidence>
<protein>
    <submittedName>
        <fullName evidence="2">Uncharacterized protein</fullName>
    </submittedName>
</protein>
<feature type="compositionally biased region" description="Low complexity" evidence="1">
    <location>
        <begin position="86"/>
        <end position="99"/>
    </location>
</feature>